<dbReference type="InterPro" id="IPR003673">
    <property type="entry name" value="CoA-Trfase_fam_III"/>
</dbReference>
<accession>A0A4Q7VV65</accession>
<dbReference type="Pfam" id="PF02515">
    <property type="entry name" value="CoA_transf_3"/>
    <property type="match status" value="1"/>
</dbReference>
<gene>
    <name evidence="2" type="ORF">EV670_1257</name>
</gene>
<reference evidence="2 3" key="1">
    <citation type="submission" date="2019-02" db="EMBL/GenBank/DDBJ databases">
        <title>Genomic Encyclopedia of Type Strains, Phase IV (KMG-IV): sequencing the most valuable type-strain genomes for metagenomic binning, comparative biology and taxonomic classification.</title>
        <authorList>
            <person name="Goeker M."/>
        </authorList>
    </citation>
    <scope>NUCLEOTIDE SEQUENCE [LARGE SCALE GENOMIC DNA]</scope>
    <source>
        <strain evidence="2 3">DSM 19570</strain>
    </source>
</reference>
<dbReference type="EMBL" id="SHKP01000005">
    <property type="protein sequence ID" value="RZU00547.1"/>
    <property type="molecule type" value="Genomic_DNA"/>
</dbReference>
<dbReference type="PANTHER" id="PTHR48207">
    <property type="entry name" value="SUCCINATE--HYDROXYMETHYLGLUTARATE COA-TRANSFERASE"/>
    <property type="match status" value="1"/>
</dbReference>
<dbReference type="AlphaFoldDB" id="A0A4Q7VV65"/>
<evidence type="ECO:0000256" key="1">
    <source>
        <dbReference type="ARBA" id="ARBA00022679"/>
    </source>
</evidence>
<evidence type="ECO:0000313" key="3">
    <source>
        <dbReference type="Proteomes" id="UP000293671"/>
    </source>
</evidence>
<sequence>MGRMQPSAPSSPGPGALDGIRVLDLSRVLAGPWCTQTLGDLGADVLKIERPAGADHPGGDDTRGWGPPFLRDAEGQDTAESAYYLGANRNKRSLAVDLGAPAGQALIRELALRADVLVENFKVGDMARHGLDYASLAALNPRLVYCSITGYGQTGPYRERAGYDYAVQGLGGLMSVTGERDDRPGGGPQKVGVAVADLFTGLYATVAILAALRHAEATGRGQQVDMALLDTQVAMLANLGANYLVSGQVPGRAGNAHQNIVPYQSFEAADGHIILAVGNDGQFARFCEVAGHPELARDARFATNPQRVRHREQLVPILAGWLRERPLADWLAALEAAKVPCGPINRLDQVFADPQVQARAMVETVAHPHQAALRLVASPMKLSATPPQTRLVPPRLAEHEDVALADWLGWDSSRIAQARAEGAFGRTTAG</sequence>
<evidence type="ECO:0000313" key="2">
    <source>
        <dbReference type="EMBL" id="RZU00547.1"/>
    </source>
</evidence>
<dbReference type="InterPro" id="IPR050483">
    <property type="entry name" value="CoA-transferase_III_domain"/>
</dbReference>
<dbReference type="OrthoDB" id="5294844at2"/>
<organism evidence="2 3">
    <name type="scientific">Rivibacter subsaxonicus</name>
    <dbReference type="NCBI Taxonomy" id="457575"/>
    <lineage>
        <taxon>Bacteria</taxon>
        <taxon>Pseudomonadati</taxon>
        <taxon>Pseudomonadota</taxon>
        <taxon>Betaproteobacteria</taxon>
        <taxon>Burkholderiales</taxon>
        <taxon>Rivibacter</taxon>
    </lineage>
</organism>
<dbReference type="GO" id="GO:0008410">
    <property type="term" value="F:CoA-transferase activity"/>
    <property type="evidence" value="ECO:0007669"/>
    <property type="project" value="TreeGrafter"/>
</dbReference>
<dbReference type="InterPro" id="IPR023606">
    <property type="entry name" value="CoA-Trfase_III_dom_1_sf"/>
</dbReference>
<dbReference type="Proteomes" id="UP000293671">
    <property type="component" value="Unassembled WGS sequence"/>
</dbReference>
<keyword evidence="1 2" id="KW-0808">Transferase</keyword>
<name>A0A4Q7VV65_9BURK</name>
<dbReference type="RefSeq" id="WP_130430999.1">
    <property type="nucleotide sequence ID" value="NZ_SHKP01000005.1"/>
</dbReference>
<protein>
    <submittedName>
        <fullName evidence="2">Crotonobetainyl-CoA:carnitine CoA-transferase CaiB-like acyl-CoA transferase</fullName>
    </submittedName>
</protein>
<dbReference type="InterPro" id="IPR044855">
    <property type="entry name" value="CoA-Trfase_III_dom3_sf"/>
</dbReference>
<dbReference type="Gene3D" id="3.40.50.10540">
    <property type="entry name" value="Crotonobetainyl-coa:carnitine coa-transferase, domain 1"/>
    <property type="match status" value="1"/>
</dbReference>
<dbReference type="SUPFAM" id="SSF89796">
    <property type="entry name" value="CoA-transferase family III (CaiB/BaiF)"/>
    <property type="match status" value="1"/>
</dbReference>
<dbReference type="Gene3D" id="3.30.1540.10">
    <property type="entry name" value="formyl-coa transferase, domain 3"/>
    <property type="match status" value="1"/>
</dbReference>
<dbReference type="PANTHER" id="PTHR48207:SF3">
    <property type="entry name" value="SUCCINATE--HYDROXYMETHYLGLUTARATE COA-TRANSFERASE"/>
    <property type="match status" value="1"/>
</dbReference>
<proteinExistence type="predicted"/>
<keyword evidence="3" id="KW-1185">Reference proteome</keyword>
<comment type="caution">
    <text evidence="2">The sequence shown here is derived from an EMBL/GenBank/DDBJ whole genome shotgun (WGS) entry which is preliminary data.</text>
</comment>